<name>A0A967AIS8_9FLAO</name>
<dbReference type="Proteomes" id="UP000643701">
    <property type="component" value="Unassembled WGS sequence"/>
</dbReference>
<evidence type="ECO:0000259" key="1">
    <source>
        <dbReference type="Pfam" id="PF00534"/>
    </source>
</evidence>
<evidence type="ECO:0000313" key="3">
    <source>
        <dbReference type="EMBL" id="NGZ90090.1"/>
    </source>
</evidence>
<gene>
    <name evidence="3" type="ORF">G7034_07485</name>
</gene>
<dbReference type="InterPro" id="IPR050194">
    <property type="entry name" value="Glycosyltransferase_grp1"/>
</dbReference>
<dbReference type="Pfam" id="PF13439">
    <property type="entry name" value="Glyco_transf_4"/>
    <property type="match status" value="1"/>
</dbReference>
<evidence type="ECO:0000259" key="2">
    <source>
        <dbReference type="Pfam" id="PF13439"/>
    </source>
</evidence>
<keyword evidence="4" id="KW-1185">Reference proteome</keyword>
<dbReference type="InterPro" id="IPR028098">
    <property type="entry name" value="Glyco_trans_4-like_N"/>
</dbReference>
<dbReference type="EMBL" id="JAANAS010000050">
    <property type="protein sequence ID" value="NGZ90090.1"/>
    <property type="molecule type" value="Genomic_DNA"/>
</dbReference>
<feature type="domain" description="Glycosyl transferase family 1" evidence="1">
    <location>
        <begin position="190"/>
        <end position="333"/>
    </location>
</feature>
<accession>A0A967AIS8</accession>
<evidence type="ECO:0000313" key="4">
    <source>
        <dbReference type="Proteomes" id="UP000643701"/>
    </source>
</evidence>
<dbReference type="AlphaFoldDB" id="A0A967AIS8"/>
<dbReference type="InterPro" id="IPR001296">
    <property type="entry name" value="Glyco_trans_1"/>
</dbReference>
<protein>
    <submittedName>
        <fullName evidence="3">Glycosyltransferase family 4 protein</fullName>
    </submittedName>
</protein>
<feature type="domain" description="Glycosyltransferase subfamily 4-like N-terminal" evidence="2">
    <location>
        <begin position="15"/>
        <end position="182"/>
    </location>
</feature>
<dbReference type="Pfam" id="PF00534">
    <property type="entry name" value="Glycos_transf_1"/>
    <property type="match status" value="1"/>
</dbReference>
<dbReference type="PANTHER" id="PTHR45947:SF3">
    <property type="entry name" value="SULFOQUINOVOSYL TRANSFERASE SQD2"/>
    <property type="match status" value="1"/>
</dbReference>
<dbReference type="PANTHER" id="PTHR45947">
    <property type="entry name" value="SULFOQUINOVOSYL TRANSFERASE SQD2"/>
    <property type="match status" value="1"/>
</dbReference>
<organism evidence="3 4">
    <name type="scientific">Psychroflexus maritimus</name>
    <dbReference type="NCBI Taxonomy" id="2714865"/>
    <lineage>
        <taxon>Bacteria</taxon>
        <taxon>Pseudomonadati</taxon>
        <taxon>Bacteroidota</taxon>
        <taxon>Flavobacteriia</taxon>
        <taxon>Flavobacteriales</taxon>
        <taxon>Flavobacteriaceae</taxon>
        <taxon>Psychroflexus</taxon>
    </lineage>
</organism>
<comment type="caution">
    <text evidence="3">The sequence shown here is derived from an EMBL/GenBank/DDBJ whole genome shotgun (WGS) entry which is preliminary data.</text>
</comment>
<proteinExistence type="predicted"/>
<sequence length="360" mass="41189">MKKQKVLHITETFVTGVYTYIKDICEYCNEIDEIESHVIFSGEREETDLEFITSDFKGLAQLHQVQMSREIDALQDFKSTLSIYKKIRQIQPDIIHLHSSKASVIGRIAARLYGEAKVFYTPNGYSFLRQDVSKNKKKFYWLIEKYTQKIFGGTSIACGDTEYEHATKIKKSFLVRNGIDTNSLNHIPRNIPAQVKKIGTIGRLSPQKNPELFNAIALSFPEVEFIWIGGGEMQDKLTASNIKSLGWLDREDALKEIAKVDLYIQTSLWEGLPFTIIEAMTLERPVVATNVVGNKDAVSHGENGYLCEDLSDFQKYISDLIKQPESLEKMSAKSLERARKLFDRNRNFKDLINFYLSSSN</sequence>
<dbReference type="GO" id="GO:0016757">
    <property type="term" value="F:glycosyltransferase activity"/>
    <property type="evidence" value="ECO:0007669"/>
    <property type="project" value="InterPro"/>
</dbReference>
<reference evidence="3" key="1">
    <citation type="submission" date="2020-03" db="EMBL/GenBank/DDBJ databases">
        <title>Psychroflexus Maritimus sp. nov., isolate from marine sediment.</title>
        <authorList>
            <person name="Zhong Y.-L."/>
        </authorList>
    </citation>
    <scope>NUCLEOTIDE SEQUENCE</scope>
    <source>
        <strain evidence="3">C1</strain>
    </source>
</reference>
<dbReference type="SUPFAM" id="SSF53756">
    <property type="entry name" value="UDP-Glycosyltransferase/glycogen phosphorylase"/>
    <property type="match status" value="1"/>
</dbReference>
<dbReference type="Gene3D" id="3.40.50.2000">
    <property type="entry name" value="Glycogen Phosphorylase B"/>
    <property type="match status" value="2"/>
</dbReference>
<dbReference type="RefSeq" id="WP_166400335.1">
    <property type="nucleotide sequence ID" value="NZ_JAANAS010000050.1"/>
</dbReference>